<dbReference type="AlphaFoldDB" id="A0A090FX32"/>
<organism evidence="2 3">
    <name type="scientific">Mesorhizobium plurifarium</name>
    <dbReference type="NCBI Taxonomy" id="69974"/>
    <lineage>
        <taxon>Bacteria</taxon>
        <taxon>Pseudomonadati</taxon>
        <taxon>Pseudomonadota</taxon>
        <taxon>Alphaproteobacteria</taxon>
        <taxon>Hyphomicrobiales</taxon>
        <taxon>Phyllobacteriaceae</taxon>
        <taxon>Mesorhizobium</taxon>
    </lineage>
</organism>
<dbReference type="InterPro" id="IPR033455">
    <property type="entry name" value="AbiEi_3_N"/>
</dbReference>
<protein>
    <recommendedName>
        <fullName evidence="1">Transcriptional regulator AbiEi antitoxin N-terminal domain-containing protein</fullName>
    </recommendedName>
</protein>
<proteinExistence type="predicted"/>
<dbReference type="EMBL" id="CCNE01000005">
    <property type="protein sequence ID" value="CDX51541.1"/>
    <property type="molecule type" value="Genomic_DNA"/>
</dbReference>
<gene>
    <name evidence="2" type="ORF">MPL3365_130515</name>
</gene>
<dbReference type="Proteomes" id="UP000046122">
    <property type="component" value="Unassembled WGS sequence"/>
</dbReference>
<evidence type="ECO:0000259" key="1">
    <source>
        <dbReference type="Pfam" id="PF17194"/>
    </source>
</evidence>
<dbReference type="Pfam" id="PF17194">
    <property type="entry name" value="AbiEi_3_N"/>
    <property type="match status" value="1"/>
</dbReference>
<evidence type="ECO:0000313" key="2">
    <source>
        <dbReference type="EMBL" id="CDX51541.1"/>
    </source>
</evidence>
<feature type="domain" description="Transcriptional regulator AbiEi antitoxin N-terminal" evidence="1">
    <location>
        <begin position="6"/>
        <end position="100"/>
    </location>
</feature>
<name>A0A090FX32_MESPL</name>
<reference evidence="2 3" key="1">
    <citation type="submission" date="2014-08" db="EMBL/GenBank/DDBJ databases">
        <authorList>
            <person name="Moulin Lionel"/>
        </authorList>
    </citation>
    <scope>NUCLEOTIDE SEQUENCE [LARGE SCALE GENOMIC DNA]</scope>
</reference>
<sequence length="271" mass="30710">MSAPREEKLKSVLEAVPAGFVVDSRWLEAHGVSRFLTRKYIDSGWLERLVRGVFRRPAPQPAPLTWETCLLSLQHIMNYKVHVGSTSALGLQGYRHYLRLGNAAPVWLYGNDLPTWLQHLSLDAKITCRKPSLFTEPGLGLSDEKSGASTLPWGWTLRMSTLERAILEALDEVPGHESFHNLDMVFEGLATLSPRRLSALLHSCRKVKVKRLFFVFADRHKHSWRDHLDPDEFMLGTGDRALVKGGRIHPHYRIMVPKEFAEASEGRTDGP</sequence>
<dbReference type="Pfam" id="PF11459">
    <property type="entry name" value="AbiEi_3"/>
    <property type="match status" value="1"/>
</dbReference>
<evidence type="ECO:0000313" key="3">
    <source>
        <dbReference type="Proteomes" id="UP000046122"/>
    </source>
</evidence>
<accession>A0A090FX32</accession>
<dbReference type="InterPro" id="IPR021561">
    <property type="entry name" value="AbiEi_3"/>
</dbReference>